<feature type="domain" description="GGDEF" evidence="3">
    <location>
        <begin position="350"/>
        <end position="484"/>
    </location>
</feature>
<feature type="transmembrane region" description="Helical" evidence="2">
    <location>
        <begin position="16"/>
        <end position="35"/>
    </location>
</feature>
<feature type="coiled-coil region" evidence="1">
    <location>
        <begin position="295"/>
        <end position="322"/>
    </location>
</feature>
<dbReference type="NCBIfam" id="TIGR00254">
    <property type="entry name" value="GGDEF"/>
    <property type="match status" value="1"/>
</dbReference>
<dbReference type="SMART" id="SM00267">
    <property type="entry name" value="GGDEF"/>
    <property type="match status" value="1"/>
</dbReference>
<evidence type="ECO:0000259" key="3">
    <source>
        <dbReference type="PROSITE" id="PS50887"/>
    </source>
</evidence>
<protein>
    <submittedName>
        <fullName evidence="4">Diguanylate cyclase (GGDEF domain) with PAS/PAC sensor</fullName>
    </submittedName>
</protein>
<keyword evidence="1" id="KW-0175">Coiled coil</keyword>
<dbReference type="PROSITE" id="PS50887">
    <property type="entry name" value="GGDEF"/>
    <property type="match status" value="1"/>
</dbReference>
<dbReference type="InterPro" id="IPR029787">
    <property type="entry name" value="Nucleotide_cyclase"/>
</dbReference>
<dbReference type="InterPro" id="IPR000160">
    <property type="entry name" value="GGDEF_dom"/>
</dbReference>
<reference evidence="4" key="1">
    <citation type="submission" date="2016-10" db="EMBL/GenBank/DDBJ databases">
        <authorList>
            <person name="de Groot N.N."/>
        </authorList>
    </citation>
    <scope>NUCLEOTIDE SEQUENCE</scope>
</reference>
<dbReference type="CDD" id="cd01949">
    <property type="entry name" value="GGDEF"/>
    <property type="match status" value="1"/>
</dbReference>
<dbReference type="SUPFAM" id="SSF55073">
    <property type="entry name" value="Nucleotide cyclase"/>
    <property type="match status" value="1"/>
</dbReference>
<name>A0A1W1BC86_9ZZZZ</name>
<dbReference type="GO" id="GO:0052621">
    <property type="term" value="F:diguanylate cyclase activity"/>
    <property type="evidence" value="ECO:0007669"/>
    <property type="project" value="TreeGrafter"/>
</dbReference>
<evidence type="ECO:0000313" key="4">
    <source>
        <dbReference type="EMBL" id="SFV51075.1"/>
    </source>
</evidence>
<dbReference type="EMBL" id="FPHF01000011">
    <property type="protein sequence ID" value="SFV51075.1"/>
    <property type="molecule type" value="Genomic_DNA"/>
</dbReference>
<keyword evidence="2" id="KW-1133">Transmembrane helix</keyword>
<dbReference type="PANTHER" id="PTHR45138">
    <property type="entry name" value="REGULATORY COMPONENTS OF SENSORY TRANSDUCTION SYSTEM"/>
    <property type="match status" value="1"/>
</dbReference>
<keyword evidence="2" id="KW-0812">Transmembrane</keyword>
<dbReference type="Pfam" id="PF00990">
    <property type="entry name" value="GGDEF"/>
    <property type="match status" value="1"/>
</dbReference>
<feature type="transmembrane region" description="Helical" evidence="2">
    <location>
        <begin position="271"/>
        <end position="292"/>
    </location>
</feature>
<sequence length="484" mass="55789">MNAVFRKILSSLEYKIIYLVIIVILLFALVLVRTIEQRHSEFNNYHHQIAEISTQKISHKVNDIIIKKRRLVTSFYEDNIKLLENIIQNPQNIDNYEKLNNKLARYFTDYFATNIIDENTQLIVDEFEGNIGVICLNDVKTYIQHNEQSIRIHPNHSVYHYDILVDIKVKGKKYIFFVSFNAGEIASLLQVSQHQFHDLIIVNTTVKNLIAITAEGSRENLTKRTDIYLSTDEESNILSSQNIKGTQWKILDIYHKNLFTTFKKALYKEEFIIFLIFLTITIVMGLIIISALRIKESLSNTLLEKNNTIVALNEKLQDLAVRDGLTGLFNRRYYDETSLLKYRAAKRLGIVYNVSILDIDFFKPFNDNYGHVKGDECLCRVAACIASSFKRSNEFSARYGGEEFIIVSIGEEKEVFNSRIQALLVFLTDEAIKHEFSDTSPYVTLSAGSSSSKDSKLNSVKEHLEEADDRLYKAKEGGRNRLVC</sequence>
<dbReference type="AlphaFoldDB" id="A0A1W1BC86"/>
<evidence type="ECO:0000256" key="1">
    <source>
        <dbReference type="SAM" id="Coils"/>
    </source>
</evidence>
<dbReference type="Gene3D" id="3.30.70.270">
    <property type="match status" value="1"/>
</dbReference>
<organism evidence="4">
    <name type="scientific">hydrothermal vent metagenome</name>
    <dbReference type="NCBI Taxonomy" id="652676"/>
    <lineage>
        <taxon>unclassified sequences</taxon>
        <taxon>metagenomes</taxon>
        <taxon>ecological metagenomes</taxon>
    </lineage>
</organism>
<evidence type="ECO:0000256" key="2">
    <source>
        <dbReference type="SAM" id="Phobius"/>
    </source>
</evidence>
<dbReference type="PANTHER" id="PTHR45138:SF9">
    <property type="entry name" value="DIGUANYLATE CYCLASE DGCM-RELATED"/>
    <property type="match status" value="1"/>
</dbReference>
<dbReference type="InterPro" id="IPR050469">
    <property type="entry name" value="Diguanylate_Cyclase"/>
</dbReference>
<accession>A0A1W1BC86</accession>
<dbReference type="InterPro" id="IPR043128">
    <property type="entry name" value="Rev_trsase/Diguanyl_cyclase"/>
</dbReference>
<proteinExistence type="predicted"/>
<keyword evidence="2" id="KW-0472">Membrane</keyword>
<gene>
    <name evidence="4" type="ORF">MNB_SM-4-491</name>
</gene>